<organism evidence="2">
    <name type="scientific">mine drainage metagenome</name>
    <dbReference type="NCBI Taxonomy" id="410659"/>
    <lineage>
        <taxon>unclassified sequences</taxon>
        <taxon>metagenomes</taxon>
        <taxon>ecological metagenomes</taxon>
    </lineage>
</organism>
<reference evidence="2" key="1">
    <citation type="submission" date="2009-10" db="EMBL/GenBank/DDBJ databases">
        <title>Diversity of trophic interactions inside an arsenic-rich microbial ecosystem.</title>
        <authorList>
            <person name="Bertin P.N."/>
            <person name="Heinrich-Salmeron A."/>
            <person name="Pelletier E."/>
            <person name="Goulhen-Chollet F."/>
            <person name="Arsene-Ploetze F."/>
            <person name="Gallien S."/>
            <person name="Calteau A."/>
            <person name="Vallenet D."/>
            <person name="Casiot C."/>
            <person name="Chane-Woon-Ming B."/>
            <person name="Giloteaux L."/>
            <person name="Barakat M."/>
            <person name="Bonnefoy V."/>
            <person name="Bruneel O."/>
            <person name="Chandler M."/>
            <person name="Cleiss J."/>
            <person name="Duran R."/>
            <person name="Elbaz-Poulichet F."/>
            <person name="Fonknechten N."/>
            <person name="Lauga B."/>
            <person name="Mornico D."/>
            <person name="Ortet P."/>
            <person name="Schaeffer C."/>
            <person name="Siguier P."/>
            <person name="Alexander Thil Smith A."/>
            <person name="Van Dorsselaer A."/>
            <person name="Weissenbach J."/>
            <person name="Medigue C."/>
            <person name="Le Paslier D."/>
        </authorList>
    </citation>
    <scope>NUCLEOTIDE SEQUENCE</scope>
</reference>
<dbReference type="PANTHER" id="PTHR30562:SF1">
    <property type="entry name" value="UVRABC SYSTEM PROTEIN C"/>
    <property type="match status" value="1"/>
</dbReference>
<protein>
    <submittedName>
        <fullName evidence="2">Putative UvrB/UvrC protein</fullName>
    </submittedName>
</protein>
<dbReference type="Gene3D" id="3.40.1440.10">
    <property type="entry name" value="GIY-YIG endonuclease"/>
    <property type="match status" value="1"/>
</dbReference>
<sequence>MLTASVEFNPENPEQAMRQLPARRRAVFALYGADPVAEPYVGAATDLRRRLERLLRPATTQSRRLQLVSRIRRIDWQATGSEFESLAVQFRLLEEIYGARALERMHLRMPAFVRFHGSNRFPRLTVTTRVNQHEADWAFGPFPSRASAERYAEEMLKLFLLRRCEENLDPDPKHPGCVYSEMKMCLAPCYQGCTDARYAEESAAVEGFLATRGESRLRILRQERDEASEHLEFERAAALHAQFQRVEAVRELAPELVHPWSRLRACLLMPSAQFDEVSVFLFEAGMLRGAEAFSTLGMRIQNEQSGSSSLFAQPVAVEAVPEQAGVASVSRDLLQQRLETTLGALGSGGERDGGLARRQGDLALLARWYYRPQQKRVGEIFWAEALPDGSSRWPVKAMLRGVGRVAAAQLARKAAESKPAEDNGESGR</sequence>
<feature type="domain" description="UVR" evidence="1">
    <location>
        <begin position="214"/>
        <end position="249"/>
    </location>
</feature>
<dbReference type="InterPro" id="IPR001943">
    <property type="entry name" value="UVR_dom"/>
</dbReference>
<dbReference type="InterPro" id="IPR035901">
    <property type="entry name" value="GIY-YIG_endonuc_sf"/>
</dbReference>
<dbReference type="PROSITE" id="PS50151">
    <property type="entry name" value="UVR"/>
    <property type="match status" value="1"/>
</dbReference>
<dbReference type="GO" id="GO:0009380">
    <property type="term" value="C:excinuclease repair complex"/>
    <property type="evidence" value="ECO:0007669"/>
    <property type="project" value="TreeGrafter"/>
</dbReference>
<dbReference type="PANTHER" id="PTHR30562">
    <property type="entry name" value="UVRC/OXIDOREDUCTASE"/>
    <property type="match status" value="1"/>
</dbReference>
<gene>
    <name evidence="2" type="ORF">CARN6_1585</name>
</gene>
<dbReference type="EMBL" id="CABQ01000187">
    <property type="protein sequence ID" value="CBI08149.1"/>
    <property type="molecule type" value="Genomic_DNA"/>
</dbReference>
<dbReference type="AlphaFoldDB" id="E6QLM8"/>
<evidence type="ECO:0000313" key="2">
    <source>
        <dbReference type="EMBL" id="CBI08149.1"/>
    </source>
</evidence>
<evidence type="ECO:0000259" key="1">
    <source>
        <dbReference type="PROSITE" id="PS50151"/>
    </source>
</evidence>
<proteinExistence type="predicted"/>
<accession>E6QLM8</accession>
<dbReference type="InterPro" id="IPR050066">
    <property type="entry name" value="UvrABC_protein_C"/>
</dbReference>
<dbReference type="GO" id="GO:0006974">
    <property type="term" value="P:DNA damage response"/>
    <property type="evidence" value="ECO:0007669"/>
    <property type="project" value="TreeGrafter"/>
</dbReference>
<name>E6QLM8_9ZZZZ</name>
<comment type="caution">
    <text evidence="2">The sequence shown here is derived from an EMBL/GenBank/DDBJ whole genome shotgun (WGS) entry which is preliminary data.</text>
</comment>